<keyword evidence="1" id="KW-0732">Signal</keyword>
<feature type="chain" id="PRO_5005818233" description="DUF4468 domain-containing protein" evidence="1">
    <location>
        <begin position="17"/>
        <end position="166"/>
    </location>
</feature>
<evidence type="ECO:0008006" key="4">
    <source>
        <dbReference type="Google" id="ProtNLM"/>
    </source>
</evidence>
<evidence type="ECO:0000313" key="2">
    <source>
        <dbReference type="EMBL" id="KOS06234.1"/>
    </source>
</evidence>
<accession>A0A0M8MD08</accession>
<evidence type="ECO:0000256" key="1">
    <source>
        <dbReference type="SAM" id="SignalP"/>
    </source>
</evidence>
<evidence type="ECO:0000313" key="3">
    <source>
        <dbReference type="Proteomes" id="UP000037755"/>
    </source>
</evidence>
<proteinExistence type="predicted"/>
<dbReference type="RefSeq" id="WP_054407730.1">
    <property type="nucleotide sequence ID" value="NZ_FOYA01000001.1"/>
</dbReference>
<dbReference type="AlphaFoldDB" id="A0A0M8MD08"/>
<dbReference type="Proteomes" id="UP000037755">
    <property type="component" value="Unassembled WGS sequence"/>
</dbReference>
<reference evidence="2 3" key="1">
    <citation type="submission" date="2015-08" db="EMBL/GenBank/DDBJ databases">
        <title>Whole genome sequence of Flavobacterium akiainvivens IK-1T, from decaying Wikstroemia oahuensis, an endemic Hawaiian shrub.</title>
        <authorList>
            <person name="Wan X."/>
            <person name="Hou S."/>
            <person name="Saito J."/>
            <person name="Donachie S."/>
        </authorList>
    </citation>
    <scope>NUCLEOTIDE SEQUENCE [LARGE SCALE GENOMIC DNA]</scope>
    <source>
        <strain evidence="2 3">IK-1</strain>
    </source>
</reference>
<dbReference type="OrthoDB" id="1362915at2"/>
<gene>
    <name evidence="2" type="ORF">AM493_09475</name>
</gene>
<dbReference type="PATRIC" id="fig|1202724.3.peg.1966"/>
<protein>
    <recommendedName>
        <fullName evidence="4">DUF4468 domain-containing protein</fullName>
    </recommendedName>
</protein>
<comment type="caution">
    <text evidence="2">The sequence shown here is derived from an EMBL/GenBank/DDBJ whole genome shotgun (WGS) entry which is preliminary data.</text>
</comment>
<dbReference type="EMBL" id="LIYD01000005">
    <property type="protein sequence ID" value="KOS06234.1"/>
    <property type="molecule type" value="Genomic_DNA"/>
</dbReference>
<feature type="signal peptide" evidence="1">
    <location>
        <begin position="1"/>
        <end position="16"/>
    </location>
</feature>
<organism evidence="2 3">
    <name type="scientific">Flavobacterium akiainvivens</name>
    <dbReference type="NCBI Taxonomy" id="1202724"/>
    <lineage>
        <taxon>Bacteria</taxon>
        <taxon>Pseudomonadati</taxon>
        <taxon>Bacteroidota</taxon>
        <taxon>Flavobacteriia</taxon>
        <taxon>Flavobacteriales</taxon>
        <taxon>Flavobacteriaceae</taxon>
        <taxon>Flavobacterium</taxon>
    </lineage>
</organism>
<name>A0A0M8MD08_9FLAO</name>
<keyword evidence="3" id="KW-1185">Reference proteome</keyword>
<sequence>MKTIVLFLLCTLPALAQDGFRTEKGKIVWEHTFTENVPNLESLITAQEKMKLVSEEESLYTGKAEAIKSTIDVNSVRLASDANFDFTITKVAGGYKVRVTNYVFLEKYGPMQLRIIPNSLDKYYLEYGKIRNSDKTKTDLGYVDGYLTGLFLSQIVTAQGPALTAK</sequence>